<evidence type="ECO:0000313" key="3">
    <source>
        <dbReference type="RefSeq" id="XP_052115571.1"/>
    </source>
</evidence>
<evidence type="ECO:0000313" key="2">
    <source>
        <dbReference type="Proteomes" id="UP000515211"/>
    </source>
</evidence>
<dbReference type="RefSeq" id="XP_052115571.1">
    <property type="nucleotide sequence ID" value="XM_052259611.1"/>
</dbReference>
<dbReference type="KEGG" id="adu:127745787"/>
<keyword evidence="2" id="KW-1185">Reference proteome</keyword>
<dbReference type="GeneID" id="127745787"/>
<proteinExistence type="predicted"/>
<keyword evidence="1" id="KW-1133">Transmembrane helix</keyword>
<keyword evidence="1" id="KW-0472">Membrane</keyword>
<gene>
    <name evidence="3" type="primary">LOC127745787</name>
</gene>
<dbReference type="Proteomes" id="UP000515211">
    <property type="component" value="Chromosome 3"/>
</dbReference>
<feature type="transmembrane region" description="Helical" evidence="1">
    <location>
        <begin position="153"/>
        <end position="173"/>
    </location>
</feature>
<evidence type="ECO:0000256" key="1">
    <source>
        <dbReference type="SAM" id="Phobius"/>
    </source>
</evidence>
<keyword evidence="1" id="KW-0812">Transmembrane</keyword>
<name>A0A9C6TFE7_ARADU</name>
<reference evidence="2" key="1">
    <citation type="journal article" date="2016" name="Nat. Genet.">
        <title>The genome sequences of Arachis duranensis and Arachis ipaensis, the diploid ancestors of cultivated peanut.</title>
        <authorList>
            <person name="Bertioli D.J."/>
            <person name="Cannon S.B."/>
            <person name="Froenicke L."/>
            <person name="Huang G."/>
            <person name="Farmer A.D."/>
            <person name="Cannon E.K."/>
            <person name="Liu X."/>
            <person name="Gao D."/>
            <person name="Clevenger J."/>
            <person name="Dash S."/>
            <person name="Ren L."/>
            <person name="Moretzsohn M.C."/>
            <person name="Shirasawa K."/>
            <person name="Huang W."/>
            <person name="Vidigal B."/>
            <person name="Abernathy B."/>
            <person name="Chu Y."/>
            <person name="Niederhuth C.E."/>
            <person name="Umale P."/>
            <person name="Araujo A.C."/>
            <person name="Kozik A."/>
            <person name="Kim K.D."/>
            <person name="Burow M.D."/>
            <person name="Varshney R.K."/>
            <person name="Wang X."/>
            <person name="Zhang X."/>
            <person name="Barkley N."/>
            <person name="Guimaraes P.M."/>
            <person name="Isobe S."/>
            <person name="Guo B."/>
            <person name="Liao B."/>
            <person name="Stalker H.T."/>
            <person name="Schmitz R.J."/>
            <person name="Scheffler B.E."/>
            <person name="Leal-Bertioli S.C."/>
            <person name="Xun X."/>
            <person name="Jackson S.A."/>
            <person name="Michelmore R."/>
            <person name="Ozias-Akins P."/>
        </authorList>
    </citation>
    <scope>NUCLEOTIDE SEQUENCE [LARGE SCALE GENOMIC DNA]</scope>
    <source>
        <strain evidence="2">cv. V14167</strain>
    </source>
</reference>
<dbReference type="AlphaFoldDB" id="A0A9C6TFE7"/>
<sequence>MKPSPKFNLQHFNSNNQRQRYRQQSSSPRCRRALLLAVAELFSSPLRLVSLSQRASLRRHLCSIARPLRSSSPRRRVSSHSHRECLSIVTSVPLLSPYLLSPGPFFQLCGTLEQSSFFPNFSRFSLTRQACLQSPLSPSSLPLFHHRHLDSSFAAVSLQFNFACICTFIWFLISYSEFANFCLA</sequence>
<organism evidence="2 3">
    <name type="scientific">Arachis duranensis</name>
    <name type="common">Wild peanut</name>
    <dbReference type="NCBI Taxonomy" id="130453"/>
    <lineage>
        <taxon>Eukaryota</taxon>
        <taxon>Viridiplantae</taxon>
        <taxon>Streptophyta</taxon>
        <taxon>Embryophyta</taxon>
        <taxon>Tracheophyta</taxon>
        <taxon>Spermatophyta</taxon>
        <taxon>Magnoliopsida</taxon>
        <taxon>eudicotyledons</taxon>
        <taxon>Gunneridae</taxon>
        <taxon>Pentapetalae</taxon>
        <taxon>rosids</taxon>
        <taxon>fabids</taxon>
        <taxon>Fabales</taxon>
        <taxon>Fabaceae</taxon>
        <taxon>Papilionoideae</taxon>
        <taxon>50 kb inversion clade</taxon>
        <taxon>dalbergioids sensu lato</taxon>
        <taxon>Dalbergieae</taxon>
        <taxon>Pterocarpus clade</taxon>
        <taxon>Arachis</taxon>
    </lineage>
</organism>
<reference evidence="3" key="2">
    <citation type="submission" date="2025-08" db="UniProtKB">
        <authorList>
            <consortium name="RefSeq"/>
        </authorList>
    </citation>
    <scope>IDENTIFICATION</scope>
    <source>
        <tissue evidence="3">Whole plant</tissue>
    </source>
</reference>
<protein>
    <submittedName>
        <fullName evidence="3">Uncharacterized protein LOC127745787</fullName>
    </submittedName>
</protein>
<accession>A0A9C6TFE7</accession>